<protein>
    <submittedName>
        <fullName evidence="2">Uncharacterized protein</fullName>
    </submittedName>
</protein>
<feature type="region of interest" description="Disordered" evidence="1">
    <location>
        <begin position="37"/>
        <end position="59"/>
    </location>
</feature>
<evidence type="ECO:0000313" key="2">
    <source>
        <dbReference type="EMBL" id="TNN77312.1"/>
    </source>
</evidence>
<feature type="compositionally biased region" description="Basic and acidic residues" evidence="1">
    <location>
        <begin position="45"/>
        <end position="59"/>
    </location>
</feature>
<dbReference type="EMBL" id="SRLO01000084">
    <property type="protein sequence ID" value="TNN77312.1"/>
    <property type="molecule type" value="Genomic_DNA"/>
</dbReference>
<dbReference type="Proteomes" id="UP000314294">
    <property type="component" value="Unassembled WGS sequence"/>
</dbReference>
<organism evidence="2 3">
    <name type="scientific">Liparis tanakae</name>
    <name type="common">Tanaka's snailfish</name>
    <dbReference type="NCBI Taxonomy" id="230148"/>
    <lineage>
        <taxon>Eukaryota</taxon>
        <taxon>Metazoa</taxon>
        <taxon>Chordata</taxon>
        <taxon>Craniata</taxon>
        <taxon>Vertebrata</taxon>
        <taxon>Euteleostomi</taxon>
        <taxon>Actinopterygii</taxon>
        <taxon>Neopterygii</taxon>
        <taxon>Teleostei</taxon>
        <taxon>Neoteleostei</taxon>
        <taxon>Acanthomorphata</taxon>
        <taxon>Eupercaria</taxon>
        <taxon>Perciformes</taxon>
        <taxon>Cottioidei</taxon>
        <taxon>Cottales</taxon>
        <taxon>Liparidae</taxon>
        <taxon>Liparis</taxon>
    </lineage>
</organism>
<keyword evidence="3" id="KW-1185">Reference proteome</keyword>
<proteinExistence type="predicted"/>
<dbReference type="AlphaFoldDB" id="A0A4Z2IJ97"/>
<accession>A0A4Z2IJ97</accession>
<comment type="caution">
    <text evidence="2">The sequence shown here is derived from an EMBL/GenBank/DDBJ whole genome shotgun (WGS) entry which is preliminary data.</text>
</comment>
<evidence type="ECO:0000313" key="3">
    <source>
        <dbReference type="Proteomes" id="UP000314294"/>
    </source>
</evidence>
<name>A0A4Z2IJ97_9TELE</name>
<evidence type="ECO:0000256" key="1">
    <source>
        <dbReference type="SAM" id="MobiDB-lite"/>
    </source>
</evidence>
<sequence length="59" mass="6680">MDGDPQVKEHCFPKVVPQGQLKMAWAKELKWQDVLKATPPTATEGEEKRRMTEAVTKKG</sequence>
<gene>
    <name evidence="2" type="ORF">EYF80_012426</name>
</gene>
<reference evidence="2 3" key="1">
    <citation type="submission" date="2019-03" db="EMBL/GenBank/DDBJ databases">
        <title>First draft genome of Liparis tanakae, snailfish: a comprehensive survey of snailfish specific genes.</title>
        <authorList>
            <person name="Kim W."/>
            <person name="Song I."/>
            <person name="Jeong J.-H."/>
            <person name="Kim D."/>
            <person name="Kim S."/>
            <person name="Ryu S."/>
            <person name="Song J.Y."/>
            <person name="Lee S.K."/>
        </authorList>
    </citation>
    <scope>NUCLEOTIDE SEQUENCE [LARGE SCALE GENOMIC DNA]</scope>
    <source>
        <tissue evidence="2">Muscle</tissue>
    </source>
</reference>